<keyword evidence="2" id="KW-1185">Reference proteome</keyword>
<feature type="non-terminal residue" evidence="1">
    <location>
        <position position="76"/>
    </location>
</feature>
<evidence type="ECO:0008006" key="3">
    <source>
        <dbReference type="Google" id="ProtNLM"/>
    </source>
</evidence>
<sequence length="76" mass="8583">RARGFVENAFGIPANKFQVILGTLQNKPETVKLIVMTCLVLYNLMRVRYPTLQNQQLDQQASPEEDFVSGAWLQSG</sequence>
<dbReference type="Proteomes" id="UP000030746">
    <property type="component" value="Unassembled WGS sequence"/>
</dbReference>
<name>V4AK65_LOTGI</name>
<accession>V4AK65</accession>
<dbReference type="EMBL" id="KB201701">
    <property type="protein sequence ID" value="ESO95125.1"/>
    <property type="molecule type" value="Genomic_DNA"/>
</dbReference>
<reference evidence="1 2" key="1">
    <citation type="journal article" date="2013" name="Nature">
        <title>Insights into bilaterian evolution from three spiralian genomes.</title>
        <authorList>
            <person name="Simakov O."/>
            <person name="Marletaz F."/>
            <person name="Cho S.J."/>
            <person name="Edsinger-Gonzales E."/>
            <person name="Havlak P."/>
            <person name="Hellsten U."/>
            <person name="Kuo D.H."/>
            <person name="Larsson T."/>
            <person name="Lv J."/>
            <person name="Arendt D."/>
            <person name="Savage R."/>
            <person name="Osoegawa K."/>
            <person name="de Jong P."/>
            <person name="Grimwood J."/>
            <person name="Chapman J.A."/>
            <person name="Shapiro H."/>
            <person name="Aerts A."/>
            <person name="Otillar R.P."/>
            <person name="Terry A.Y."/>
            <person name="Boore J.L."/>
            <person name="Grigoriev I.V."/>
            <person name="Lindberg D.R."/>
            <person name="Seaver E.C."/>
            <person name="Weisblat D.A."/>
            <person name="Putnam N.H."/>
            <person name="Rokhsar D.S."/>
        </authorList>
    </citation>
    <scope>NUCLEOTIDE SEQUENCE [LARGE SCALE GENOMIC DNA]</scope>
</reference>
<dbReference type="AlphaFoldDB" id="V4AK65"/>
<evidence type="ECO:0000313" key="2">
    <source>
        <dbReference type="Proteomes" id="UP000030746"/>
    </source>
</evidence>
<dbReference type="GeneID" id="20252130"/>
<feature type="non-terminal residue" evidence="1">
    <location>
        <position position="1"/>
    </location>
</feature>
<dbReference type="RefSeq" id="XP_009054143.1">
    <property type="nucleotide sequence ID" value="XM_009055895.1"/>
</dbReference>
<dbReference type="HOGENOM" id="CLU_2661597_0_0_1"/>
<evidence type="ECO:0000313" key="1">
    <source>
        <dbReference type="EMBL" id="ESO95125.1"/>
    </source>
</evidence>
<dbReference type="OrthoDB" id="10051515at2759"/>
<dbReference type="OMA" id="FSHRYIA"/>
<protein>
    <recommendedName>
        <fullName evidence="3">DDE Tnp4 domain-containing protein</fullName>
    </recommendedName>
</protein>
<gene>
    <name evidence="1" type="ORF">LOTGIDRAFT_74414</name>
</gene>
<dbReference type="CTD" id="20252130"/>
<dbReference type="KEGG" id="lgi:LOTGIDRAFT_74414"/>
<organism evidence="1 2">
    <name type="scientific">Lottia gigantea</name>
    <name type="common">Giant owl limpet</name>
    <dbReference type="NCBI Taxonomy" id="225164"/>
    <lineage>
        <taxon>Eukaryota</taxon>
        <taxon>Metazoa</taxon>
        <taxon>Spiralia</taxon>
        <taxon>Lophotrochozoa</taxon>
        <taxon>Mollusca</taxon>
        <taxon>Gastropoda</taxon>
        <taxon>Patellogastropoda</taxon>
        <taxon>Lottioidea</taxon>
        <taxon>Lottiidae</taxon>
        <taxon>Lottia</taxon>
    </lineage>
</organism>
<proteinExistence type="predicted"/>